<sequence length="191" mass="20228">MRRPWGSTRGNLHARPGEHPANPEAAGPPMPLPNPVRHAWACGALMAALLLCAPARAQDGGMVTVPAAGEVPATVERLSAAVRQAGWVVFTTIDHAAAAHDVGMALRPRMVLLFGNPRAGTPGMAATPTLALDLPMRVLVWQDDAGHTRITRSTGQDLARRLFARHGVTIPPEGQAQTEAFLDTLVRQAAQ</sequence>
<evidence type="ECO:0000313" key="4">
    <source>
        <dbReference type="Proteomes" id="UP000282957"/>
    </source>
</evidence>
<evidence type="ECO:0000313" key="3">
    <source>
        <dbReference type="EMBL" id="RVT92124.1"/>
    </source>
</evidence>
<dbReference type="InterPro" id="IPR035923">
    <property type="entry name" value="TT1751-like_sf"/>
</dbReference>
<feature type="domain" description="DUF302" evidence="2">
    <location>
        <begin position="93"/>
        <end position="151"/>
    </location>
</feature>
<accession>A0A437M3S4</accession>
<name>A0A437M3S4_9PROT</name>
<dbReference type="Gene3D" id="3.30.310.70">
    <property type="entry name" value="TT1751-like domain"/>
    <property type="match status" value="1"/>
</dbReference>
<dbReference type="AlphaFoldDB" id="A0A437M3S4"/>
<proteinExistence type="predicted"/>
<feature type="region of interest" description="Disordered" evidence="1">
    <location>
        <begin position="1"/>
        <end position="30"/>
    </location>
</feature>
<evidence type="ECO:0000259" key="2">
    <source>
        <dbReference type="Pfam" id="PF03625"/>
    </source>
</evidence>
<dbReference type="PANTHER" id="PTHR38342:SF2">
    <property type="entry name" value="INNER MEMBRANE OR EXPORTED"/>
    <property type="match status" value="1"/>
</dbReference>
<evidence type="ECO:0000256" key="1">
    <source>
        <dbReference type="SAM" id="MobiDB-lite"/>
    </source>
</evidence>
<dbReference type="PANTHER" id="PTHR38342">
    <property type="entry name" value="SLR5037 PROTEIN"/>
    <property type="match status" value="1"/>
</dbReference>
<gene>
    <name evidence="3" type="ORF">EOD42_18065</name>
</gene>
<dbReference type="SUPFAM" id="SSF103247">
    <property type="entry name" value="TT1751-like"/>
    <property type="match status" value="1"/>
</dbReference>
<dbReference type="Proteomes" id="UP000282957">
    <property type="component" value="Unassembled WGS sequence"/>
</dbReference>
<dbReference type="Pfam" id="PF03625">
    <property type="entry name" value="DUF302"/>
    <property type="match status" value="1"/>
</dbReference>
<keyword evidence="4" id="KW-1185">Reference proteome</keyword>
<dbReference type="OrthoDB" id="9799367at2"/>
<dbReference type="CDD" id="cd14797">
    <property type="entry name" value="DUF302"/>
    <property type="match status" value="1"/>
</dbReference>
<dbReference type="InterPro" id="IPR005180">
    <property type="entry name" value="DUF302"/>
</dbReference>
<comment type="caution">
    <text evidence="3">The sequence shown here is derived from an EMBL/GenBank/DDBJ whole genome shotgun (WGS) entry which is preliminary data.</text>
</comment>
<protein>
    <submittedName>
        <fullName evidence="3">DUF302 domain-containing protein</fullName>
    </submittedName>
</protein>
<dbReference type="EMBL" id="SACL01000007">
    <property type="protein sequence ID" value="RVT92124.1"/>
    <property type="molecule type" value="Genomic_DNA"/>
</dbReference>
<reference evidence="3 4" key="1">
    <citation type="submission" date="2019-01" db="EMBL/GenBank/DDBJ databases">
        <authorList>
            <person name="Chen W.-M."/>
        </authorList>
    </citation>
    <scope>NUCLEOTIDE SEQUENCE [LARGE SCALE GENOMIC DNA]</scope>
    <source>
        <strain evidence="3 4">CCP-6</strain>
    </source>
</reference>
<organism evidence="3 4">
    <name type="scientific">Rhodovarius crocodyli</name>
    <dbReference type="NCBI Taxonomy" id="1979269"/>
    <lineage>
        <taxon>Bacteria</taxon>
        <taxon>Pseudomonadati</taxon>
        <taxon>Pseudomonadota</taxon>
        <taxon>Alphaproteobacteria</taxon>
        <taxon>Acetobacterales</taxon>
        <taxon>Roseomonadaceae</taxon>
        <taxon>Rhodovarius</taxon>
    </lineage>
</organism>